<dbReference type="PANTHER" id="PTHR43133:SF50">
    <property type="entry name" value="ECF RNA POLYMERASE SIGMA FACTOR SIGM"/>
    <property type="match status" value="1"/>
</dbReference>
<dbReference type="NCBIfam" id="TIGR02937">
    <property type="entry name" value="sigma70-ECF"/>
    <property type="match status" value="1"/>
</dbReference>
<dbReference type="InterPro" id="IPR013249">
    <property type="entry name" value="RNA_pol_sigma70_r4_t2"/>
</dbReference>
<dbReference type="InterPro" id="IPR013325">
    <property type="entry name" value="RNA_pol_sigma_r2"/>
</dbReference>
<dbReference type="InterPro" id="IPR036388">
    <property type="entry name" value="WH-like_DNA-bd_sf"/>
</dbReference>
<dbReference type="Proteomes" id="UP001589890">
    <property type="component" value="Unassembled WGS sequence"/>
</dbReference>
<accession>A0ABV6QH39</accession>
<dbReference type="InterPro" id="IPR007627">
    <property type="entry name" value="RNA_pol_sigma70_r2"/>
</dbReference>
<dbReference type="Gene3D" id="1.10.1740.10">
    <property type="match status" value="1"/>
</dbReference>
<evidence type="ECO:0000256" key="5">
    <source>
        <dbReference type="ARBA" id="ARBA00023163"/>
    </source>
</evidence>
<keyword evidence="8" id="KW-1185">Reference proteome</keyword>
<dbReference type="Pfam" id="PF08281">
    <property type="entry name" value="Sigma70_r4_2"/>
    <property type="match status" value="1"/>
</dbReference>
<reference evidence="7 8" key="1">
    <citation type="submission" date="2024-09" db="EMBL/GenBank/DDBJ databases">
        <authorList>
            <person name="Sun Q."/>
            <person name="Mori K."/>
        </authorList>
    </citation>
    <scope>NUCLEOTIDE SEQUENCE [LARGE SCALE GENOMIC DNA]</scope>
    <source>
        <strain evidence="7 8">CGMCC 1.15906</strain>
    </source>
</reference>
<sequence>MSDEAEFTGFVHAYSAALLRLAFYLTADRGLAEDLLQVTLTKTFLAWHRIHDREAVHAYARRTMVRTATAWWRRRSWHGEQAHDVVPDTATTDRYGEIDERARVLAAVRRLPARQRAVVALRFLEDYSEAETARLLGCSPGTVKSHSARALKQLRRTLADPVSMLELVEEGR</sequence>
<keyword evidence="2" id="KW-0805">Transcription regulation</keyword>
<dbReference type="SUPFAM" id="SSF88946">
    <property type="entry name" value="Sigma2 domain of RNA polymerase sigma factors"/>
    <property type="match status" value="1"/>
</dbReference>
<dbReference type="PANTHER" id="PTHR43133">
    <property type="entry name" value="RNA POLYMERASE ECF-TYPE SIGMA FACTO"/>
    <property type="match status" value="1"/>
</dbReference>
<proteinExistence type="inferred from homology"/>
<dbReference type="NCBIfam" id="TIGR02983">
    <property type="entry name" value="SigE-fam_strep"/>
    <property type="match status" value="1"/>
</dbReference>
<evidence type="ECO:0000256" key="3">
    <source>
        <dbReference type="ARBA" id="ARBA00023082"/>
    </source>
</evidence>
<comment type="similarity">
    <text evidence="1">Belongs to the sigma-70 factor family. ECF subfamily.</text>
</comment>
<dbReference type="InterPro" id="IPR014325">
    <property type="entry name" value="RNA_pol_sigma-E_actinobac"/>
</dbReference>
<dbReference type="SMART" id="SM00421">
    <property type="entry name" value="HTH_LUXR"/>
    <property type="match status" value="1"/>
</dbReference>
<name>A0ABV6QH39_9ACTN</name>
<feature type="domain" description="HTH luxR-type" evidence="6">
    <location>
        <begin position="108"/>
        <end position="165"/>
    </location>
</feature>
<dbReference type="InterPro" id="IPR039425">
    <property type="entry name" value="RNA_pol_sigma-70-like"/>
</dbReference>
<dbReference type="CDD" id="cd06171">
    <property type="entry name" value="Sigma70_r4"/>
    <property type="match status" value="1"/>
</dbReference>
<dbReference type="InterPro" id="IPR013324">
    <property type="entry name" value="RNA_pol_sigma_r3/r4-like"/>
</dbReference>
<dbReference type="Gene3D" id="1.10.10.10">
    <property type="entry name" value="Winged helix-like DNA-binding domain superfamily/Winged helix DNA-binding domain"/>
    <property type="match status" value="1"/>
</dbReference>
<dbReference type="RefSeq" id="WP_380044033.1">
    <property type="nucleotide sequence ID" value="NZ_JBHLTC010000005.1"/>
</dbReference>
<dbReference type="Pfam" id="PF04542">
    <property type="entry name" value="Sigma70_r2"/>
    <property type="match status" value="1"/>
</dbReference>
<evidence type="ECO:0000313" key="7">
    <source>
        <dbReference type="EMBL" id="MFC0623331.1"/>
    </source>
</evidence>
<protein>
    <submittedName>
        <fullName evidence="7">SigE family RNA polymerase sigma factor</fullName>
    </submittedName>
</protein>
<dbReference type="SUPFAM" id="SSF88659">
    <property type="entry name" value="Sigma3 and sigma4 domains of RNA polymerase sigma factors"/>
    <property type="match status" value="1"/>
</dbReference>
<keyword evidence="3" id="KW-0731">Sigma factor</keyword>
<organism evidence="7 8">
    <name type="scientific">Kribbella deserti</name>
    <dbReference type="NCBI Taxonomy" id="1926257"/>
    <lineage>
        <taxon>Bacteria</taxon>
        <taxon>Bacillati</taxon>
        <taxon>Actinomycetota</taxon>
        <taxon>Actinomycetes</taxon>
        <taxon>Propionibacteriales</taxon>
        <taxon>Kribbellaceae</taxon>
        <taxon>Kribbella</taxon>
    </lineage>
</organism>
<keyword evidence="5" id="KW-0804">Transcription</keyword>
<evidence type="ECO:0000256" key="1">
    <source>
        <dbReference type="ARBA" id="ARBA00010641"/>
    </source>
</evidence>
<evidence type="ECO:0000313" key="8">
    <source>
        <dbReference type="Proteomes" id="UP001589890"/>
    </source>
</evidence>
<dbReference type="InterPro" id="IPR000792">
    <property type="entry name" value="Tscrpt_reg_LuxR_C"/>
</dbReference>
<evidence type="ECO:0000259" key="6">
    <source>
        <dbReference type="SMART" id="SM00421"/>
    </source>
</evidence>
<comment type="caution">
    <text evidence="7">The sequence shown here is derived from an EMBL/GenBank/DDBJ whole genome shotgun (WGS) entry which is preliminary data.</text>
</comment>
<dbReference type="InterPro" id="IPR014284">
    <property type="entry name" value="RNA_pol_sigma-70_dom"/>
</dbReference>
<keyword evidence="4" id="KW-0238">DNA-binding</keyword>
<dbReference type="EMBL" id="JBHLTC010000005">
    <property type="protein sequence ID" value="MFC0623331.1"/>
    <property type="molecule type" value="Genomic_DNA"/>
</dbReference>
<evidence type="ECO:0000256" key="2">
    <source>
        <dbReference type="ARBA" id="ARBA00023015"/>
    </source>
</evidence>
<gene>
    <name evidence="7" type="ORF">ACFFGN_04610</name>
</gene>
<evidence type="ECO:0000256" key="4">
    <source>
        <dbReference type="ARBA" id="ARBA00023125"/>
    </source>
</evidence>